<evidence type="ECO:0000256" key="2">
    <source>
        <dbReference type="ARBA" id="ARBA00023239"/>
    </source>
</evidence>
<keyword evidence="2 3" id="KW-0456">Lyase</keyword>
<keyword evidence="7" id="KW-1185">Reference proteome</keyword>
<dbReference type="PANTHER" id="PTHR21240">
    <property type="entry name" value="2-AMINO-3-CARBOXYLMUCONATE-6-SEMIALDEHYDE DECARBOXYLASE"/>
    <property type="match status" value="1"/>
</dbReference>
<dbReference type="GO" id="GO:0016831">
    <property type="term" value="F:carboxy-lyase activity"/>
    <property type="evidence" value="ECO:0007669"/>
    <property type="project" value="UniProtKB-KW"/>
</dbReference>
<dbReference type="InterPro" id="IPR032465">
    <property type="entry name" value="ACMSD"/>
</dbReference>
<accession>A0A2J6PEU1</accession>
<proteinExistence type="inferred from homology"/>
<reference evidence="6 7" key="1">
    <citation type="submission" date="2016-05" db="EMBL/GenBank/DDBJ databases">
        <title>A degradative enzymes factory behind the ericoid mycorrhizal symbiosis.</title>
        <authorList>
            <consortium name="DOE Joint Genome Institute"/>
            <person name="Martino E."/>
            <person name="Morin E."/>
            <person name="Grelet G."/>
            <person name="Kuo A."/>
            <person name="Kohler A."/>
            <person name="Daghino S."/>
            <person name="Barry K."/>
            <person name="Choi C."/>
            <person name="Cichocki N."/>
            <person name="Clum A."/>
            <person name="Copeland A."/>
            <person name="Hainaut M."/>
            <person name="Haridas S."/>
            <person name="Labutti K."/>
            <person name="Lindquist E."/>
            <person name="Lipzen A."/>
            <person name="Khouja H.-R."/>
            <person name="Murat C."/>
            <person name="Ohm R."/>
            <person name="Olson A."/>
            <person name="Spatafora J."/>
            <person name="Veneault-Fourrey C."/>
            <person name="Henrissat B."/>
            <person name="Grigoriev I."/>
            <person name="Martin F."/>
            <person name="Perotto S."/>
        </authorList>
    </citation>
    <scope>NUCLEOTIDE SEQUENCE [LARGE SCALE GENOMIC DNA]</scope>
    <source>
        <strain evidence="6 7">UAMH 7357</strain>
    </source>
</reference>
<dbReference type="Pfam" id="PF04909">
    <property type="entry name" value="Amidohydro_2"/>
    <property type="match status" value="1"/>
</dbReference>
<dbReference type="InterPro" id="IPR006680">
    <property type="entry name" value="Amidohydro-rel"/>
</dbReference>
<evidence type="ECO:0000256" key="3">
    <source>
        <dbReference type="RuleBase" id="RU366045"/>
    </source>
</evidence>
<feature type="domain" description="Amidohydrolase-related" evidence="5">
    <location>
        <begin position="39"/>
        <end position="258"/>
    </location>
</feature>
<dbReference type="GO" id="GO:0005829">
    <property type="term" value="C:cytosol"/>
    <property type="evidence" value="ECO:0007669"/>
    <property type="project" value="TreeGrafter"/>
</dbReference>
<evidence type="ECO:0000259" key="5">
    <source>
        <dbReference type="Pfam" id="PF04909"/>
    </source>
</evidence>
<gene>
    <name evidence="6" type="ORF">NA56DRAFT_666328</name>
</gene>
<dbReference type="AlphaFoldDB" id="A0A2J6PEU1"/>
<keyword evidence="4" id="KW-0732">Signal</keyword>
<dbReference type="STRING" id="1745343.A0A2J6PEU1"/>
<protein>
    <recommendedName>
        <fullName evidence="5">Amidohydrolase-related domain-containing protein</fullName>
    </recommendedName>
</protein>
<feature type="chain" id="PRO_5014420406" description="Amidohydrolase-related domain-containing protein" evidence="4">
    <location>
        <begin position="19"/>
        <end position="282"/>
    </location>
</feature>
<dbReference type="OrthoDB" id="432010at2759"/>
<dbReference type="Proteomes" id="UP000235672">
    <property type="component" value="Unassembled WGS sequence"/>
</dbReference>
<comment type="similarity">
    <text evidence="3">Belongs to the metallo-dependent hydrolases superfamily.</text>
</comment>
<evidence type="ECO:0000313" key="7">
    <source>
        <dbReference type="Proteomes" id="UP000235672"/>
    </source>
</evidence>
<dbReference type="InterPro" id="IPR032466">
    <property type="entry name" value="Metal_Hydrolase"/>
</dbReference>
<sequence>MAHMLLFGLAFICCSTKARKWNNTDTGSIIFEEAVSLPNLRPNTSHLNNTIRFGAFAAFSMHNATAAGVELRRAVTELGFLGALVNDYQQSGADNATLLYYDEPQYDAFWSVVQELDVPHPINFAVMLSNHIVGLCANGVFDRFPNLKVIVGHLGERIPSDFWRIDEMLARKVGIGMPMNKTFSSYWKPNIYETTSGNFATDLLNFHASLIGADHILYSVDYPFVMMEQGQEWVGTLRISPFEKWNFIRGNAILLLGLVPFQKPEKPILVLEVRKRGQEPFT</sequence>
<organism evidence="6 7">
    <name type="scientific">Hyaloscypha hepaticicola</name>
    <dbReference type="NCBI Taxonomy" id="2082293"/>
    <lineage>
        <taxon>Eukaryota</taxon>
        <taxon>Fungi</taxon>
        <taxon>Dikarya</taxon>
        <taxon>Ascomycota</taxon>
        <taxon>Pezizomycotina</taxon>
        <taxon>Leotiomycetes</taxon>
        <taxon>Helotiales</taxon>
        <taxon>Hyaloscyphaceae</taxon>
        <taxon>Hyaloscypha</taxon>
    </lineage>
</organism>
<dbReference type="PANTHER" id="PTHR21240:SF31">
    <property type="entry name" value="AMIDOHYDROLASE FAMILY PROTEIN (AFU_ORTHOLOGUE AFUA_7G05840)"/>
    <property type="match status" value="1"/>
</dbReference>
<name>A0A2J6PEU1_9HELO</name>
<dbReference type="EMBL" id="KZ613548">
    <property type="protein sequence ID" value="PMD12550.1"/>
    <property type="molecule type" value="Genomic_DNA"/>
</dbReference>
<dbReference type="Gene3D" id="3.20.20.140">
    <property type="entry name" value="Metal-dependent hydrolases"/>
    <property type="match status" value="1"/>
</dbReference>
<dbReference type="GO" id="GO:0019748">
    <property type="term" value="P:secondary metabolic process"/>
    <property type="evidence" value="ECO:0007669"/>
    <property type="project" value="TreeGrafter"/>
</dbReference>
<feature type="signal peptide" evidence="4">
    <location>
        <begin position="1"/>
        <end position="18"/>
    </location>
</feature>
<dbReference type="GO" id="GO:0016787">
    <property type="term" value="F:hydrolase activity"/>
    <property type="evidence" value="ECO:0007669"/>
    <property type="project" value="InterPro"/>
</dbReference>
<evidence type="ECO:0000256" key="1">
    <source>
        <dbReference type="ARBA" id="ARBA00022793"/>
    </source>
</evidence>
<evidence type="ECO:0000313" key="6">
    <source>
        <dbReference type="EMBL" id="PMD12550.1"/>
    </source>
</evidence>
<evidence type="ECO:0000256" key="4">
    <source>
        <dbReference type="SAM" id="SignalP"/>
    </source>
</evidence>
<keyword evidence="1 3" id="KW-0210">Decarboxylase</keyword>
<dbReference type="SUPFAM" id="SSF51556">
    <property type="entry name" value="Metallo-dependent hydrolases"/>
    <property type="match status" value="1"/>
</dbReference>